<protein>
    <submittedName>
        <fullName evidence="2">(northern house mosquito) hypothetical protein</fullName>
    </submittedName>
</protein>
<evidence type="ECO:0000256" key="1">
    <source>
        <dbReference type="SAM" id="MobiDB-lite"/>
    </source>
</evidence>
<feature type="compositionally biased region" description="Polar residues" evidence="1">
    <location>
        <begin position="44"/>
        <end position="56"/>
    </location>
</feature>
<dbReference type="EMBL" id="HBUE01314624">
    <property type="protein sequence ID" value="CAG6585037.1"/>
    <property type="molecule type" value="Transcribed_RNA"/>
</dbReference>
<reference evidence="2" key="1">
    <citation type="submission" date="2021-05" db="EMBL/GenBank/DDBJ databases">
        <authorList>
            <person name="Alioto T."/>
            <person name="Alioto T."/>
            <person name="Gomez Garrido J."/>
        </authorList>
    </citation>
    <scope>NUCLEOTIDE SEQUENCE</scope>
</reference>
<name>A0A8D8HFE3_CULPI</name>
<dbReference type="EMBL" id="HBUE01108008">
    <property type="protein sequence ID" value="CAG6487771.1"/>
    <property type="molecule type" value="Transcribed_RNA"/>
</dbReference>
<dbReference type="EMBL" id="HBUE01208288">
    <property type="protein sequence ID" value="CAG6533157.1"/>
    <property type="molecule type" value="Transcribed_RNA"/>
</dbReference>
<evidence type="ECO:0000313" key="2">
    <source>
        <dbReference type="EMBL" id="CAG6533157.1"/>
    </source>
</evidence>
<feature type="region of interest" description="Disordered" evidence="1">
    <location>
        <begin position="44"/>
        <end position="66"/>
    </location>
</feature>
<accession>A0A8D8HFE3</accession>
<proteinExistence type="predicted"/>
<organism evidence="2">
    <name type="scientific">Culex pipiens</name>
    <name type="common">House mosquito</name>
    <dbReference type="NCBI Taxonomy" id="7175"/>
    <lineage>
        <taxon>Eukaryota</taxon>
        <taxon>Metazoa</taxon>
        <taxon>Ecdysozoa</taxon>
        <taxon>Arthropoda</taxon>
        <taxon>Hexapoda</taxon>
        <taxon>Insecta</taxon>
        <taxon>Pterygota</taxon>
        <taxon>Neoptera</taxon>
        <taxon>Endopterygota</taxon>
        <taxon>Diptera</taxon>
        <taxon>Nematocera</taxon>
        <taxon>Culicoidea</taxon>
        <taxon>Culicidae</taxon>
        <taxon>Culicinae</taxon>
        <taxon>Culicini</taxon>
        <taxon>Culex</taxon>
        <taxon>Culex</taxon>
    </lineage>
</organism>
<sequence>MTPFWQNRFAANVIAPKTISSTNLFVQVYFLYFSVEKHAAVSSQSNFRNGDSSSAATVPGPGARQTHITRRLTWEPGEFKFGGASFGKGDLSNAAHQKKHHIRAPERRPLLASFDRPFWLSKT</sequence>
<dbReference type="AlphaFoldDB" id="A0A8D8HFE3"/>